<dbReference type="EMBL" id="MT631173">
    <property type="protein sequence ID" value="QNO46203.1"/>
    <property type="molecule type" value="Genomic_DNA"/>
</dbReference>
<proteinExistence type="predicted"/>
<organism evidence="1">
    <name type="scientific">Candidatus Methanogaster sp. ANME-2c ERB4</name>
    <dbReference type="NCBI Taxonomy" id="2759911"/>
    <lineage>
        <taxon>Archaea</taxon>
        <taxon>Methanobacteriati</taxon>
        <taxon>Methanobacteriota</taxon>
        <taxon>Stenosarchaea group</taxon>
        <taxon>Methanomicrobia</taxon>
        <taxon>Methanosarcinales</taxon>
        <taxon>ANME-2 cluster</taxon>
        <taxon>Candidatus Methanogasteraceae</taxon>
        <taxon>Candidatus Methanogaster</taxon>
    </lineage>
</organism>
<protein>
    <submittedName>
        <fullName evidence="1">Uncharacterized protein</fullName>
    </submittedName>
</protein>
<sequence>MVKKLKQGERYPEGFIQSQILLKLCGKDITPTSEIIDFLKDQFGIREQKNIREHHLKILEKKKLIKRESAGRGHPDYWSVIPDFRVLKELVDRLNHDPDSQHEFMRSQYYRGMTHDLAQQFVDSTPNKDRYMIAPLSEDDALLVTQSIIADGLRDNWLALKFVTHFISVDSDERSGILSRLMETSLNPVISPTAARNAEYKKGFRSGMEASIQYIDKDKELAFREKRMEAEMKTVIDNYINWTTFFAQLLYLNSNYRYLFD</sequence>
<dbReference type="AlphaFoldDB" id="A0A7G9YDW9"/>
<gene>
    <name evidence="1" type="ORF">ABPEKODN_00016</name>
</gene>
<name>A0A7G9YDW9_9EURY</name>
<accession>A0A7G9YDW9</accession>
<reference evidence="1" key="1">
    <citation type="submission" date="2020-06" db="EMBL/GenBank/DDBJ databases">
        <title>Unique genomic features of the anaerobic methanotrophic archaea.</title>
        <authorList>
            <person name="Chadwick G.L."/>
            <person name="Skennerton C.T."/>
            <person name="Laso-Perez R."/>
            <person name="Leu A.O."/>
            <person name="Speth D.R."/>
            <person name="Yu H."/>
            <person name="Morgan-Lang C."/>
            <person name="Hatzenpichler R."/>
            <person name="Goudeau D."/>
            <person name="Malmstrom R."/>
            <person name="Brazelton W.J."/>
            <person name="Woyke T."/>
            <person name="Hallam S.J."/>
            <person name="Tyson G.W."/>
            <person name="Wegener G."/>
            <person name="Boetius A."/>
            <person name="Orphan V."/>
        </authorList>
    </citation>
    <scope>NUCLEOTIDE SEQUENCE</scope>
</reference>
<evidence type="ECO:0000313" key="1">
    <source>
        <dbReference type="EMBL" id="QNO46203.1"/>
    </source>
</evidence>